<evidence type="ECO:0000313" key="5">
    <source>
        <dbReference type="Proteomes" id="UP000004994"/>
    </source>
</evidence>
<accession>A0A3Q7FL25</accession>
<keyword evidence="1" id="KW-0812">Transmembrane</keyword>
<dbReference type="InterPro" id="IPR036312">
    <property type="entry name" value="Bifun_inhib/LTP/seed_sf"/>
</dbReference>
<dbReference type="CDD" id="cd01958">
    <property type="entry name" value="HPS_like"/>
    <property type="match status" value="3"/>
</dbReference>
<keyword evidence="1" id="KW-0472">Membrane</keyword>
<dbReference type="InterPro" id="IPR027923">
    <property type="entry name" value="Hydrophob_seed_dom"/>
</dbReference>
<dbReference type="InterPro" id="IPR016140">
    <property type="entry name" value="Bifunc_inhib/LTP/seed_store"/>
</dbReference>
<dbReference type="Gene3D" id="1.10.110.10">
    <property type="entry name" value="Plant lipid-transfer and hydrophobic proteins"/>
    <property type="match status" value="3"/>
</dbReference>
<dbReference type="Pfam" id="PF14547">
    <property type="entry name" value="Hydrophob_seed"/>
    <property type="match status" value="3"/>
</dbReference>
<dbReference type="PANTHER" id="PTHR31731">
    <property type="match status" value="1"/>
</dbReference>
<reference evidence="4" key="2">
    <citation type="submission" date="2019-01" db="UniProtKB">
        <authorList>
            <consortium name="EnsemblPlants"/>
        </authorList>
    </citation>
    <scope>IDENTIFICATION</scope>
    <source>
        <strain evidence="4">cv. Heinz 1706</strain>
    </source>
</reference>
<dbReference type="InParanoid" id="A0A3Q7FL25"/>
<dbReference type="Proteomes" id="UP000004994">
    <property type="component" value="Chromosome 3"/>
</dbReference>
<feature type="transmembrane region" description="Helical" evidence="1">
    <location>
        <begin position="174"/>
        <end position="194"/>
    </location>
</feature>
<keyword evidence="5" id="KW-1185">Reference proteome</keyword>
<evidence type="ECO:0000256" key="2">
    <source>
        <dbReference type="SAM" id="SignalP"/>
    </source>
</evidence>
<dbReference type="EnsemblPlants" id="Solyc03g093070.2.1">
    <property type="protein sequence ID" value="Solyc03g093070.2.1"/>
    <property type="gene ID" value="Solyc03g093070.2"/>
</dbReference>
<dbReference type="SUPFAM" id="SSF47699">
    <property type="entry name" value="Bifunctional inhibitor/lipid-transfer protein/seed storage 2S albumin"/>
    <property type="match status" value="3"/>
</dbReference>
<feature type="domain" description="Bifunctional inhibitor/plant lipid transfer protein/seed storage helical" evidence="3">
    <location>
        <begin position="117"/>
        <end position="183"/>
    </location>
</feature>
<dbReference type="STRING" id="4081.A0A3Q7FL25"/>
<dbReference type="OMA" id="NTCDITP"/>
<sequence length="288" mass="29954">MASKNQASITLFLSLNLLFFALVSADCSTDILKFGACANILNDLVGVIIGTTPTSSCCSLIDGLVDLDVAVCLCTAIKADVLGINLDIPISLNILLNVCGKKYPTDCSTDILKFGACTNILNDLVGVIIGTTPTSSCCSLIGGLVDLEAAVCLCTAIKADILGIHLDIPISLNILLNASITLFLSLNLLFFALVSAKYSTDKSAKCSTNILKFGACTNLVNDLLGVIIGTTPTSSCCSLIGGLVDLEAAVCLCTAIKADIVGIHLDIPIYVNILLNVCGKKYPTGYTC</sequence>
<feature type="domain" description="Bifunctional inhibitor/plant lipid transfer protein/seed storage helical" evidence="3">
    <location>
        <begin position="27"/>
        <end position="107"/>
    </location>
</feature>
<evidence type="ECO:0000313" key="4">
    <source>
        <dbReference type="EnsemblPlants" id="Solyc03g093070.2.1"/>
    </source>
</evidence>
<reference evidence="4" key="1">
    <citation type="journal article" date="2012" name="Nature">
        <title>The tomato genome sequence provides insights into fleshy fruit evolution.</title>
        <authorList>
            <consortium name="Tomato Genome Consortium"/>
        </authorList>
    </citation>
    <scope>NUCLEOTIDE SEQUENCE [LARGE SCALE GENOMIC DNA]</scope>
    <source>
        <strain evidence="4">cv. Heinz 1706</strain>
    </source>
</reference>
<keyword evidence="1" id="KW-1133">Transmembrane helix</keyword>
<protein>
    <recommendedName>
        <fullName evidence="3">Bifunctional inhibitor/plant lipid transfer protein/seed storage helical domain-containing protein</fullName>
    </recommendedName>
</protein>
<feature type="signal peptide" evidence="2">
    <location>
        <begin position="1"/>
        <end position="25"/>
    </location>
</feature>
<feature type="chain" id="PRO_5018531082" description="Bifunctional inhibitor/plant lipid transfer protein/seed storage helical domain-containing protein" evidence="2">
    <location>
        <begin position="26"/>
        <end position="288"/>
    </location>
</feature>
<dbReference type="Gramene" id="Solyc03g093070.2.1">
    <property type="protein sequence ID" value="Solyc03g093070.2.1"/>
    <property type="gene ID" value="Solyc03g093070.2"/>
</dbReference>
<feature type="domain" description="Bifunctional inhibitor/plant lipid transfer protein/seed storage helical" evidence="3">
    <location>
        <begin position="206"/>
        <end position="288"/>
    </location>
</feature>
<dbReference type="AlphaFoldDB" id="A0A3Q7FL25"/>
<dbReference type="PaxDb" id="4081-Solyc03g093070.1.1"/>
<organism evidence="4">
    <name type="scientific">Solanum lycopersicum</name>
    <name type="common">Tomato</name>
    <name type="synonym">Lycopersicon esculentum</name>
    <dbReference type="NCBI Taxonomy" id="4081"/>
    <lineage>
        <taxon>Eukaryota</taxon>
        <taxon>Viridiplantae</taxon>
        <taxon>Streptophyta</taxon>
        <taxon>Embryophyta</taxon>
        <taxon>Tracheophyta</taxon>
        <taxon>Spermatophyta</taxon>
        <taxon>Magnoliopsida</taxon>
        <taxon>eudicotyledons</taxon>
        <taxon>Gunneridae</taxon>
        <taxon>Pentapetalae</taxon>
        <taxon>asterids</taxon>
        <taxon>lamiids</taxon>
        <taxon>Solanales</taxon>
        <taxon>Solanaceae</taxon>
        <taxon>Solanoideae</taxon>
        <taxon>Solaneae</taxon>
        <taxon>Solanum</taxon>
        <taxon>Solanum subgen. Lycopersicon</taxon>
    </lineage>
</organism>
<keyword evidence="2" id="KW-0732">Signal</keyword>
<proteinExistence type="predicted"/>
<dbReference type="InterPro" id="IPR051636">
    <property type="entry name" value="Plant_LTP/defense-related"/>
</dbReference>
<evidence type="ECO:0000256" key="1">
    <source>
        <dbReference type="SAM" id="Phobius"/>
    </source>
</evidence>
<name>A0A3Q7FL25_SOLLC</name>
<evidence type="ECO:0000259" key="3">
    <source>
        <dbReference type="SMART" id="SM00499"/>
    </source>
</evidence>
<dbReference type="SMART" id="SM00499">
    <property type="entry name" value="AAI"/>
    <property type="match status" value="3"/>
</dbReference>